<name>H3DJ09_TETNG</name>
<dbReference type="InParanoid" id="H3DJ09"/>
<feature type="region of interest" description="Disordered" evidence="1">
    <location>
        <begin position="1538"/>
        <end position="1586"/>
    </location>
</feature>
<reference evidence="3" key="1">
    <citation type="journal article" date="2004" name="Nature">
        <title>Genome duplication in the teleost fish Tetraodon nigroviridis reveals the early vertebrate proto-karyotype.</title>
        <authorList>
            <person name="Jaillon O."/>
            <person name="Aury J.-M."/>
            <person name="Brunet F."/>
            <person name="Petit J.-L."/>
            <person name="Stange-Thomann N."/>
            <person name="Mauceli E."/>
            <person name="Bouneau L."/>
            <person name="Fischer C."/>
            <person name="Ozouf-Costaz C."/>
            <person name="Bernot A."/>
            <person name="Nicaud S."/>
            <person name="Jaffe D."/>
            <person name="Fisher S."/>
            <person name="Lutfalla G."/>
            <person name="Dossat C."/>
            <person name="Segurens B."/>
            <person name="Dasilva C."/>
            <person name="Salanoubat M."/>
            <person name="Levy M."/>
            <person name="Boudet N."/>
            <person name="Castellano S."/>
            <person name="Anthouard V."/>
            <person name="Jubin C."/>
            <person name="Castelli V."/>
            <person name="Katinka M."/>
            <person name="Vacherie B."/>
            <person name="Biemont C."/>
            <person name="Skalli Z."/>
            <person name="Cattolico L."/>
            <person name="Poulain J."/>
            <person name="De Berardinis V."/>
            <person name="Cruaud C."/>
            <person name="Duprat S."/>
            <person name="Brottier P."/>
            <person name="Coutanceau J.-P."/>
            <person name="Gouzy J."/>
            <person name="Parra G."/>
            <person name="Lardier G."/>
            <person name="Chapple C."/>
            <person name="McKernan K.J."/>
            <person name="McEwan P."/>
            <person name="Bosak S."/>
            <person name="Kellis M."/>
            <person name="Volff J.-N."/>
            <person name="Guigo R."/>
            <person name="Zody M.C."/>
            <person name="Mesirov J."/>
            <person name="Lindblad-Toh K."/>
            <person name="Birren B."/>
            <person name="Nusbaum C."/>
            <person name="Kahn D."/>
            <person name="Robinson-Rechavi M."/>
            <person name="Laudet V."/>
            <person name="Schachter V."/>
            <person name="Quetier F."/>
            <person name="Saurin W."/>
            <person name="Scarpelli C."/>
            <person name="Wincker P."/>
            <person name="Lander E.S."/>
            <person name="Weissenbach J."/>
            <person name="Roest Crollius H."/>
        </authorList>
    </citation>
    <scope>NUCLEOTIDE SEQUENCE [LARGE SCALE GENOMIC DNA]</scope>
</reference>
<reference evidence="2" key="3">
    <citation type="submission" date="2025-09" db="UniProtKB">
        <authorList>
            <consortium name="Ensembl"/>
        </authorList>
    </citation>
    <scope>IDENTIFICATION</scope>
</reference>
<dbReference type="PANTHER" id="PTHR21696:SF2">
    <property type="entry name" value="PROTEIN UNC-79 HOMOLOG"/>
    <property type="match status" value="1"/>
</dbReference>
<dbReference type="HOGENOM" id="CLU_000485_0_0_1"/>
<keyword evidence="3" id="KW-1185">Reference proteome</keyword>
<dbReference type="PANTHER" id="PTHR21696">
    <property type="entry name" value="PROTEIN UNC-79 HOMOLOG"/>
    <property type="match status" value="1"/>
</dbReference>
<evidence type="ECO:0000313" key="2">
    <source>
        <dbReference type="Ensembl" id="ENSTNIP00000020503.1"/>
    </source>
</evidence>
<organism evidence="2 3">
    <name type="scientific">Tetraodon nigroviridis</name>
    <name type="common">Spotted green pufferfish</name>
    <name type="synonym">Chelonodon nigroviridis</name>
    <dbReference type="NCBI Taxonomy" id="99883"/>
    <lineage>
        <taxon>Eukaryota</taxon>
        <taxon>Metazoa</taxon>
        <taxon>Chordata</taxon>
        <taxon>Craniata</taxon>
        <taxon>Vertebrata</taxon>
        <taxon>Euteleostomi</taxon>
        <taxon>Actinopterygii</taxon>
        <taxon>Neopterygii</taxon>
        <taxon>Teleostei</taxon>
        <taxon>Neoteleostei</taxon>
        <taxon>Acanthomorphata</taxon>
        <taxon>Eupercaria</taxon>
        <taxon>Tetraodontiformes</taxon>
        <taxon>Tetradontoidea</taxon>
        <taxon>Tetraodontidae</taxon>
        <taxon>Tetraodon</taxon>
    </lineage>
</organism>
<sequence>MSTKAEQFASKIRYLQEYHNRVQHNIYPVPSGTDIANTLKYFSQTLLSILSRTGRKENQEASNLAVPMTMCLFPVPFPLTPSLRPQVSSINPTVTRSLLYSVLRDAPSDRGGQGQQSRDAQLSEYPSLDYQGLYVTLVTLLDLVPLLQHGQHDLGQSIFYTTTCLLPFLSDDILSTLPYTMISTLATFPPFMHKDIIEYLSTSFLPMAILGSTRREGGVPAYINLSASSMLMIAMQYTSNPVYHCQLLECLMKHKQEVWKDLLYVISYGPSQVKPPAVQMLFHYWPNLKPPGAISEYRGLQYTAWNPIHCQHIECHNAINKPAVKMCIDPTLSVALGDKPPPLYICEECSQRIGGDHAEWLVDVLLPQAEISAICQKKNCSSHVRRAVVTCFSAGCCGRHGNRPVRYCKRCHANQHSSEVGAAAETHLYQTSPPPINTRECGAEELVCTVEAVISLLKEAEIHAEQREFELNRRRQMGLSTSHHSLDNIEFDNKEDDQHDQRLLSQFGIWFLVSLCTPNENTPTEILARLVSMVFQWFHSTAYMMDDEVGSLVEKLKPQFVTKWLKTVCEVRFDVMVMCLLPKPAEFARVGGYWDKSCTTVTQLKEGLNRILCLIPYNVISQPLWECFMPEWLEAIRTEVPDHQLKEFREVLSKMFDIELCPLPFSMEEMFGFISCRFSGYPASVQEQALLWLHVLSELDIVVPLQLLIGMFSDGVNSLKELANQRKARASDLSDNTGARRVSVVSDPGRRGQHNALSPFPSPFRSPFRSPLRCSPFKNLGHATGNCALDLDCEDDDMNLGCFILMFDLILKQMELQDDGVMLGLDSSLGKDIVGIINNVFQAPWGGSHTCQKDEKALECSLCQSSILCFQLGCELLERLTPREEIRLVEPTDSLEDTLLASQPDFSLETENGNGECDIPSDLRADSPINQSPLHASIKNNSDMKFSYQQLPVSLKLIYTILQEMSKFEEPDILFNMMNCLKILCLHGECLYLARKDHPQFLAYIQEKMLIPCLWSMLKSEFCQLASLAVPQLLHALSLSHGADIFWNLINSNFNNKDWKIRFEAVEKVAVLCRFLDIGAVTKNHLLKYALAHAFCCFLASVEDVNPAVATRARLLLDTIKRPALQGLCLCLDFQFDTVVRDRPIILSKLLLLHSLKKDVPALSWEFFVNRFETLSLEAQLHLDCNKEFPFPTTITAVRTNVANLSDAAMWKIRRARFARNRQKSVRSLRDSVKGGPPESKRAFSLPESLSNRLRQTPSPEDDTVIRDLLPEDAGIDHQTVHQLIMVLMKFMAKDQSSAEADIGSAKAFNTVKRHLYVLLGYDQQEGCFMIAPQKMRTSTCFNAFIAGIAQVMDYNIGLGKQLLPLVVQVLKYCTCPQLRHYFQQPPRCSLWALRPHIRQMWLKALLVILYKYPYRDMDGSKVVLHLIHITINTLNAQYHSCRPHATAGPLYSDNSNMSRYSEKEKGEIELSEYREASALQDSILHCVREESTRKKRLQAMHKQKSLDISNTDSILFNLDEHRRKSCIDRCDLQVPPVVLPPSSSRSQSRRRGKGSSDGSSVRVEGSDGTVRRGSRGGQSDISKPVIPEVRLSCMETFEDKLDQGSLAGSAQEKEEQDLIDLSSDCTSIPEKHSLLSMSDSDSLVFEPLPPLRIVESDEEFDLSTIVASKLSESPKVSASSASSNTLRLSPVLQVSVDEGSNGHRNLDLQDGKGTSEPVKKRLNSVTPCGSLELPDRPENVSHESPMTLKQKRDLLRKTPHVPYTSLDDVPVTTEDGRTGVGAGASPSGRTIFLDIPEDKAEPLSSPEKSKNSNSNDEEEEDGDDEEEDDIDETEFKIQIVPRQRKQRKIAVSAIQREYLDITFNMFDKLGGEQASEADHKVLSTLEKPRESASAPTLEAVMPETSHRSSVSSRIQVPAGRLYNNSPYRSKDRDRGLTCSSAGLTKTSLLSAPSTVSMFVPAPEEFIDEQPTTMSDRCRDCAAVLEEYDEETLSLAVVVLSMFIHLSPDLAAPMLLDIMQSVGRLASSANFSGQAESMLIPGNVAGVAKQFLRCMFHQLAPNGILPQLFQSNIKDGSFLRTLASSLIDFNELSSVAALNMLLEGLNNKKSLPAGGPMLHCLENIASFMEALPMDSPSNLWTTICNQFQTFLTKLPSVLPLKCQMDSSLRIIICLLKIPTTNATRSLLDPFSKLLSFVIQYGMFSLSYLIELCGLCYKAFNKERDKFYMSRIVVLELLQALKFKSPLPDTNLLLLVQFVCADIGTRLAESTIIQKHMISTLPREQCTTAAMECMRQYTSELLDFVADMHTLTKLKSHMKACCQPLHEDTFGGNLKVGLAQVAAMEISKGNHRDNKAVVRYLPWLYHPPSAMQQGPKEFIECVSHIRQLSWLLLGSLTHCALHQGSTSCMPIPLDAGSHIADHLIVILIGFPEQSKTSVLHMCSLFHAFMFAQLWTIYCEQAAAAPSLLNQNQTEFSSGAILTGLEFWSRVTPSILQLMAHNKVMVEMVCLHVISLMEALQECNSTIFVKLIPMWLPMIQSNLKHLSAGLQLRLQAIQNRVNHQCLQGQLSAPPFALRKWLQCTQFKMAQVEIQSSEAASQFYPM</sequence>
<dbReference type="STRING" id="99883.ENSTNIP00000020503"/>
<feature type="compositionally biased region" description="Acidic residues" evidence="1">
    <location>
        <begin position="1816"/>
        <end position="1833"/>
    </location>
</feature>
<dbReference type="InterPro" id="IPR024855">
    <property type="entry name" value="UNC79"/>
</dbReference>
<proteinExistence type="predicted"/>
<feature type="compositionally biased region" description="Basic and acidic residues" evidence="1">
    <location>
        <begin position="1701"/>
        <end position="1711"/>
    </location>
</feature>
<dbReference type="GeneTree" id="ENSGT00390000011802"/>
<feature type="region of interest" description="Disordered" evidence="1">
    <location>
        <begin position="1698"/>
        <end position="1838"/>
    </location>
</feature>
<evidence type="ECO:0000313" key="3">
    <source>
        <dbReference type="Proteomes" id="UP000007303"/>
    </source>
</evidence>
<feature type="compositionally biased region" description="Polar residues" evidence="1">
    <location>
        <begin position="1248"/>
        <end position="1259"/>
    </location>
</feature>
<evidence type="ECO:0000256" key="1">
    <source>
        <dbReference type="SAM" id="MobiDB-lite"/>
    </source>
</evidence>
<feature type="region of interest" description="Disordered" evidence="1">
    <location>
        <begin position="1886"/>
        <end position="1914"/>
    </location>
</feature>
<accession>H3DJ09</accession>
<dbReference type="Ensembl" id="ENSTNIT00000020735.1">
    <property type="protein sequence ID" value="ENSTNIP00000020503.1"/>
    <property type="gene ID" value="ENSTNIG00000017365.1"/>
</dbReference>
<reference evidence="2" key="2">
    <citation type="submission" date="2025-08" db="UniProtKB">
        <authorList>
            <consortium name="Ensembl"/>
        </authorList>
    </citation>
    <scope>IDENTIFICATION</scope>
</reference>
<dbReference type="OMA" id="GKERRWM"/>
<feature type="region of interest" description="Disordered" evidence="1">
    <location>
        <begin position="1226"/>
        <end position="1262"/>
    </location>
</feature>
<feature type="compositionally biased region" description="Low complexity" evidence="1">
    <location>
        <begin position="1803"/>
        <end position="1815"/>
    </location>
</feature>
<dbReference type="Pfam" id="PF14776">
    <property type="entry name" value="UNC-79"/>
    <property type="match status" value="1"/>
</dbReference>
<protein>
    <submittedName>
        <fullName evidence="2">Unc-79 homolog, NALCN channel complex subunit</fullName>
    </submittedName>
</protein>
<dbReference type="Proteomes" id="UP000007303">
    <property type="component" value="Unassembled WGS sequence"/>
</dbReference>
<feature type="compositionally biased region" description="Low complexity" evidence="1">
    <location>
        <begin position="1538"/>
        <end position="1547"/>
    </location>
</feature>